<sequence length="170" mass="18238">MSPGSVARWHRKRAFWWQSRAAACSLVLLAAAGPATALSTPVRVDDQGTVVARPVTPMQWRQPVPGRQTDATLQGAVEVRVRLNTAPWLGKPVRLYLALAPLPGRRVQASWAGAGLLLPGTLVSGQRALVFTGVMRTPVLTDTLALQLLADGRTWDGTSPLAFHFEAEAA</sequence>
<dbReference type="Proteomes" id="UP000197446">
    <property type="component" value="Unassembled WGS sequence"/>
</dbReference>
<feature type="chain" id="PRO_5012377549" evidence="1">
    <location>
        <begin position="38"/>
        <end position="170"/>
    </location>
</feature>
<keyword evidence="1" id="KW-0732">Signal</keyword>
<organism evidence="2 3">
    <name type="scientific">Roseateles puraquae</name>
    <dbReference type="NCBI Taxonomy" id="431059"/>
    <lineage>
        <taxon>Bacteria</taxon>
        <taxon>Pseudomonadati</taxon>
        <taxon>Pseudomonadota</taxon>
        <taxon>Betaproteobacteria</taxon>
        <taxon>Burkholderiales</taxon>
        <taxon>Sphaerotilaceae</taxon>
        <taxon>Roseateles</taxon>
    </lineage>
</organism>
<gene>
    <name evidence="2" type="ORF">CDO81_13590</name>
</gene>
<comment type="caution">
    <text evidence="2">The sequence shown here is derived from an EMBL/GenBank/DDBJ whole genome shotgun (WGS) entry which is preliminary data.</text>
</comment>
<feature type="signal peptide" evidence="1">
    <location>
        <begin position="1"/>
        <end position="37"/>
    </location>
</feature>
<dbReference type="OrthoDB" id="6024807at2"/>
<name>A0A254N7J4_9BURK</name>
<protein>
    <submittedName>
        <fullName evidence="2">Uncharacterized protein</fullName>
    </submittedName>
</protein>
<evidence type="ECO:0000256" key="1">
    <source>
        <dbReference type="SAM" id="SignalP"/>
    </source>
</evidence>
<proteinExistence type="predicted"/>
<accession>A0A254N7J4</accession>
<dbReference type="EMBL" id="NISI01000005">
    <property type="protein sequence ID" value="OWR03524.1"/>
    <property type="molecule type" value="Genomic_DNA"/>
</dbReference>
<dbReference type="AlphaFoldDB" id="A0A254N7J4"/>
<keyword evidence="3" id="KW-1185">Reference proteome</keyword>
<dbReference type="RefSeq" id="WP_088483760.1">
    <property type="nucleotide sequence ID" value="NZ_NISI01000005.1"/>
</dbReference>
<evidence type="ECO:0000313" key="2">
    <source>
        <dbReference type="EMBL" id="OWR03524.1"/>
    </source>
</evidence>
<evidence type="ECO:0000313" key="3">
    <source>
        <dbReference type="Proteomes" id="UP000197446"/>
    </source>
</evidence>
<reference evidence="2 3" key="1">
    <citation type="journal article" date="2007" name="Int. J. Syst. Evol. Microbiol.">
        <title>Description of Pelomonas aquatica sp. nov. and Pelomonas puraquae sp. nov., isolated from industrial and haemodialysis water.</title>
        <authorList>
            <person name="Gomila M."/>
            <person name="Bowien B."/>
            <person name="Falsen E."/>
            <person name="Moore E.R."/>
            <person name="Lalucat J."/>
        </authorList>
    </citation>
    <scope>NUCLEOTIDE SEQUENCE [LARGE SCALE GENOMIC DNA]</scope>
    <source>
        <strain evidence="2 3">CCUG 52769</strain>
    </source>
</reference>